<evidence type="ECO:0000256" key="5">
    <source>
        <dbReference type="ARBA" id="ARBA00022692"/>
    </source>
</evidence>
<sequence>MSKDAEKNQVMGKDPEFASAEDLSGNFNKGQQVLLGFQHTLAMFGACILVPLLTGLSVSATLFSVGVGTLIFHYFTKGKVPGFLGSSFAFIGPLIIAGEQVGLQAAQGGIILAGLTYVIVGYLMEIAGPEKVKRIFPPVVTGPIIMIIGLSLAPVGIDMASGHWGVALITLGVAVIVNIWGRGMIKVLPIVIGLVAGYIASLAFNLVDGSQVAEASLVGVPGFTLPVFNSTALLLVAPAAIVSIIEHFGDVLAIGSTIGKDLRKDPGIPRTFYGGGVATMLSGFLGGPSLTTYGENVGVLALTRVYATFVVSMGAVWAIALSFIPKIEAAIHTIPVPVIGGISVLLYGMIAAVGVRTVVENKVNFMKSRNLIVASVILVLGVGGVGFQIGDIEFSSMVIAAVSGVLLNLILPGADVE</sequence>
<comment type="similarity">
    <text evidence="2">Belongs to the nucleobase:cation symporter-2 (NCS2) (TC 2.A.40) family.</text>
</comment>
<feature type="transmembrane region" description="Helical" evidence="8">
    <location>
        <begin position="227"/>
        <end position="246"/>
    </location>
</feature>
<feature type="transmembrane region" description="Helical" evidence="8">
    <location>
        <begin position="104"/>
        <end position="123"/>
    </location>
</feature>
<keyword evidence="6 8" id="KW-1133">Transmembrane helix</keyword>
<evidence type="ECO:0000256" key="1">
    <source>
        <dbReference type="ARBA" id="ARBA00004651"/>
    </source>
</evidence>
<evidence type="ECO:0000256" key="4">
    <source>
        <dbReference type="ARBA" id="ARBA00022475"/>
    </source>
</evidence>
<feature type="transmembrane region" description="Helical" evidence="8">
    <location>
        <begin position="41"/>
        <end position="68"/>
    </location>
</feature>
<dbReference type="PANTHER" id="PTHR42810:SF4">
    <property type="entry name" value="URIC ACID TRANSPORTER UACT"/>
    <property type="match status" value="1"/>
</dbReference>
<organism evidence="9 10">
    <name type="scientific">Tindallia californiensis</name>
    <dbReference type="NCBI Taxonomy" id="159292"/>
    <lineage>
        <taxon>Bacteria</taxon>
        <taxon>Bacillati</taxon>
        <taxon>Bacillota</taxon>
        <taxon>Clostridia</taxon>
        <taxon>Peptostreptococcales</taxon>
        <taxon>Tindalliaceae</taxon>
        <taxon>Tindallia</taxon>
    </lineage>
</organism>
<feature type="transmembrane region" description="Helical" evidence="8">
    <location>
        <begin position="371"/>
        <end position="390"/>
    </location>
</feature>
<keyword evidence="10" id="KW-1185">Reference proteome</keyword>
<dbReference type="InterPro" id="IPR006042">
    <property type="entry name" value="Xan_ur_permease"/>
</dbReference>
<dbReference type="Pfam" id="PF00860">
    <property type="entry name" value="Xan_ur_permease"/>
    <property type="match status" value="1"/>
</dbReference>
<keyword evidence="3" id="KW-0813">Transport</keyword>
<feature type="transmembrane region" description="Helical" evidence="8">
    <location>
        <begin position="187"/>
        <end position="207"/>
    </location>
</feature>
<protein>
    <submittedName>
        <fullName evidence="9">Uracil permease</fullName>
    </submittedName>
</protein>
<dbReference type="NCBIfam" id="TIGR00801">
    <property type="entry name" value="ncs2"/>
    <property type="match status" value="1"/>
</dbReference>
<dbReference type="EMBL" id="FNPV01000007">
    <property type="protein sequence ID" value="SDZ04253.1"/>
    <property type="molecule type" value="Genomic_DNA"/>
</dbReference>
<dbReference type="AlphaFoldDB" id="A0A1H3PTG6"/>
<dbReference type="PANTHER" id="PTHR42810">
    <property type="entry name" value="PURINE PERMEASE C1399.01C-RELATED"/>
    <property type="match status" value="1"/>
</dbReference>
<evidence type="ECO:0000256" key="8">
    <source>
        <dbReference type="SAM" id="Phobius"/>
    </source>
</evidence>
<feature type="transmembrane region" description="Helical" evidence="8">
    <location>
        <begin position="305"/>
        <end position="324"/>
    </location>
</feature>
<evidence type="ECO:0000256" key="2">
    <source>
        <dbReference type="ARBA" id="ARBA00008821"/>
    </source>
</evidence>
<evidence type="ECO:0000313" key="9">
    <source>
        <dbReference type="EMBL" id="SDZ04253.1"/>
    </source>
</evidence>
<dbReference type="InterPro" id="IPR006043">
    <property type="entry name" value="NCS2"/>
</dbReference>
<feature type="transmembrane region" description="Helical" evidence="8">
    <location>
        <begin position="336"/>
        <end position="359"/>
    </location>
</feature>
<reference evidence="9 10" key="1">
    <citation type="submission" date="2016-10" db="EMBL/GenBank/DDBJ databases">
        <authorList>
            <person name="de Groot N.N."/>
        </authorList>
    </citation>
    <scope>NUCLEOTIDE SEQUENCE [LARGE SCALE GENOMIC DNA]</scope>
    <source>
        <strain evidence="9 10">APO</strain>
    </source>
</reference>
<feature type="transmembrane region" description="Helical" evidence="8">
    <location>
        <begin position="135"/>
        <end position="157"/>
    </location>
</feature>
<name>A0A1H3PTG6_9FIRM</name>
<feature type="transmembrane region" description="Helical" evidence="8">
    <location>
        <begin position="163"/>
        <end position="180"/>
    </location>
</feature>
<dbReference type="GO" id="GO:0042907">
    <property type="term" value="F:xanthine transmembrane transporter activity"/>
    <property type="evidence" value="ECO:0007669"/>
    <property type="project" value="TreeGrafter"/>
</dbReference>
<evidence type="ECO:0000313" key="10">
    <source>
        <dbReference type="Proteomes" id="UP000199230"/>
    </source>
</evidence>
<evidence type="ECO:0000256" key="3">
    <source>
        <dbReference type="ARBA" id="ARBA00022448"/>
    </source>
</evidence>
<dbReference type="STRING" id="159292.SAMN05192546_10778"/>
<dbReference type="PROSITE" id="PS01116">
    <property type="entry name" value="XANTH_URACIL_PERMASE"/>
    <property type="match status" value="1"/>
</dbReference>
<evidence type="ECO:0000256" key="6">
    <source>
        <dbReference type="ARBA" id="ARBA00022989"/>
    </source>
</evidence>
<keyword evidence="7 8" id="KW-0472">Membrane</keyword>
<proteinExistence type="inferred from homology"/>
<comment type="subcellular location">
    <subcellularLocation>
        <location evidence="1">Cell membrane</location>
        <topology evidence="1">Multi-pass membrane protein</topology>
    </subcellularLocation>
</comment>
<keyword evidence="5 8" id="KW-0812">Transmembrane</keyword>
<feature type="transmembrane region" description="Helical" evidence="8">
    <location>
        <begin position="80"/>
        <end position="98"/>
    </location>
</feature>
<dbReference type="GO" id="GO:0005886">
    <property type="term" value="C:plasma membrane"/>
    <property type="evidence" value="ECO:0007669"/>
    <property type="project" value="UniProtKB-SubCell"/>
</dbReference>
<dbReference type="RefSeq" id="WP_093314272.1">
    <property type="nucleotide sequence ID" value="NZ_FNPV01000007.1"/>
</dbReference>
<dbReference type="Proteomes" id="UP000199230">
    <property type="component" value="Unassembled WGS sequence"/>
</dbReference>
<evidence type="ECO:0000256" key="7">
    <source>
        <dbReference type="ARBA" id="ARBA00023136"/>
    </source>
</evidence>
<accession>A0A1H3PTG6</accession>
<keyword evidence="4" id="KW-1003">Cell membrane</keyword>
<gene>
    <name evidence="9" type="ORF">SAMN05192546_10778</name>
</gene>
<feature type="transmembrane region" description="Helical" evidence="8">
    <location>
        <begin position="397"/>
        <end position="414"/>
    </location>
</feature>
<dbReference type="OrthoDB" id="9779092at2"/>